<dbReference type="InParanoid" id="W7X5A5"/>
<evidence type="ECO:0000313" key="2">
    <source>
        <dbReference type="Proteomes" id="UP000009168"/>
    </source>
</evidence>
<dbReference type="EMBL" id="GG662532">
    <property type="protein sequence ID" value="EWS72587.1"/>
    <property type="molecule type" value="Genomic_DNA"/>
</dbReference>
<dbReference type="KEGG" id="tet:TTHERM_001178678"/>
<gene>
    <name evidence="1" type="ORF">TTHERM_001178678</name>
</gene>
<dbReference type="RefSeq" id="XP_012654870.1">
    <property type="nucleotide sequence ID" value="XM_012799416.1"/>
</dbReference>
<protein>
    <submittedName>
        <fullName evidence="1">Uncharacterized protein</fullName>
    </submittedName>
</protein>
<sequence length="485" mass="57622">MDKVYNMNTPFCGQHPENQAIYIKASLDSNQIFKCQECILEDTYNKDYLSIKTISKCQDEYIFMNWPPLEDLGILSEIRGAFQYRSDLIKGIEQAFDGLIKEIVDALEQKKKAAMQTVINESVKWDEILKVYNDTAEKKKLKQIIKIEKQNMECKLDDLRCFISEKIQQKQQNTKILQQQLDKIKEYQILQMVDMNLFKHSIVRQLEEFNPLTNKRKNSYEQIDEVKKQLNFLIGNKLNHVRPSFIQQFNNLFDKVSYAFLELQIDDIFTSKPLNYMILIEDEALYIQKIAQQMIKDKENMNIVSQIYEKAMNCNYDQSNLIQVVENIYENIIQIQKDNEDVYGGIYFKYELTKNKKYVVRFRFNDQAGDCFIIGLVSKSSTTYDLNKTHQGKLFCNDNIHYCGNVIQGDLFYEIQKDQVIEMRVDIQAQQIQFLDYPNYQKVNQLNEEYKLNSEETYYIALHFGINEKYKTRIDLIYFQEIDYS</sequence>
<dbReference type="GeneID" id="24441869"/>
<organism evidence="1 2">
    <name type="scientific">Tetrahymena thermophila (strain SB210)</name>
    <dbReference type="NCBI Taxonomy" id="312017"/>
    <lineage>
        <taxon>Eukaryota</taxon>
        <taxon>Sar</taxon>
        <taxon>Alveolata</taxon>
        <taxon>Ciliophora</taxon>
        <taxon>Intramacronucleata</taxon>
        <taxon>Oligohymenophorea</taxon>
        <taxon>Hymenostomatida</taxon>
        <taxon>Tetrahymenina</taxon>
        <taxon>Tetrahymenidae</taxon>
        <taxon>Tetrahymena</taxon>
    </lineage>
</organism>
<keyword evidence="2" id="KW-1185">Reference proteome</keyword>
<dbReference type="AlphaFoldDB" id="W7X5A5"/>
<dbReference type="Proteomes" id="UP000009168">
    <property type="component" value="Unassembled WGS sequence"/>
</dbReference>
<proteinExistence type="predicted"/>
<evidence type="ECO:0000313" key="1">
    <source>
        <dbReference type="EMBL" id="EWS72587.1"/>
    </source>
</evidence>
<reference evidence="2" key="1">
    <citation type="journal article" date="2006" name="PLoS Biol.">
        <title>Macronuclear genome sequence of the ciliate Tetrahymena thermophila, a model eukaryote.</title>
        <authorList>
            <person name="Eisen J.A."/>
            <person name="Coyne R.S."/>
            <person name="Wu M."/>
            <person name="Wu D."/>
            <person name="Thiagarajan M."/>
            <person name="Wortman J.R."/>
            <person name="Badger J.H."/>
            <person name="Ren Q."/>
            <person name="Amedeo P."/>
            <person name="Jones K.M."/>
            <person name="Tallon L.J."/>
            <person name="Delcher A.L."/>
            <person name="Salzberg S.L."/>
            <person name="Silva J.C."/>
            <person name="Haas B.J."/>
            <person name="Majoros W.H."/>
            <person name="Farzad M."/>
            <person name="Carlton J.M."/>
            <person name="Smith R.K. Jr."/>
            <person name="Garg J."/>
            <person name="Pearlman R.E."/>
            <person name="Karrer K.M."/>
            <person name="Sun L."/>
            <person name="Manning G."/>
            <person name="Elde N.C."/>
            <person name="Turkewitz A.P."/>
            <person name="Asai D.J."/>
            <person name="Wilkes D.E."/>
            <person name="Wang Y."/>
            <person name="Cai H."/>
            <person name="Collins K."/>
            <person name="Stewart B.A."/>
            <person name="Lee S.R."/>
            <person name="Wilamowska K."/>
            <person name="Weinberg Z."/>
            <person name="Ruzzo W.L."/>
            <person name="Wloga D."/>
            <person name="Gaertig J."/>
            <person name="Frankel J."/>
            <person name="Tsao C.-C."/>
            <person name="Gorovsky M.A."/>
            <person name="Keeling P.J."/>
            <person name="Waller R.F."/>
            <person name="Patron N.J."/>
            <person name="Cherry J.M."/>
            <person name="Stover N.A."/>
            <person name="Krieger C.J."/>
            <person name="del Toro C."/>
            <person name="Ryder H.F."/>
            <person name="Williamson S.C."/>
            <person name="Barbeau R.A."/>
            <person name="Hamilton E.P."/>
            <person name="Orias E."/>
        </authorList>
    </citation>
    <scope>NUCLEOTIDE SEQUENCE [LARGE SCALE GENOMIC DNA]</scope>
    <source>
        <strain evidence="2">SB210</strain>
    </source>
</reference>
<name>W7X5A5_TETTS</name>
<accession>W7X5A5</accession>